<reference evidence="4" key="1">
    <citation type="submission" date="2020-05" db="EMBL/GenBank/DDBJ databases">
        <title>Mycena genomes resolve the evolution of fungal bioluminescence.</title>
        <authorList>
            <person name="Tsai I.J."/>
        </authorList>
    </citation>
    <scope>NUCLEOTIDE SEQUENCE</scope>
    <source>
        <strain evidence="4">110903Hualien_Pintung</strain>
    </source>
</reference>
<feature type="domain" description="DUF6533" evidence="3">
    <location>
        <begin position="36"/>
        <end position="81"/>
    </location>
</feature>
<feature type="transmembrane region" description="Helical" evidence="2">
    <location>
        <begin position="104"/>
        <end position="123"/>
    </location>
</feature>
<keyword evidence="5" id="KW-1185">Reference proteome</keyword>
<feature type="transmembrane region" description="Helical" evidence="2">
    <location>
        <begin position="71"/>
        <end position="92"/>
    </location>
</feature>
<dbReference type="Proteomes" id="UP000613580">
    <property type="component" value="Unassembled WGS sequence"/>
</dbReference>
<evidence type="ECO:0000259" key="3">
    <source>
        <dbReference type="Pfam" id="PF20151"/>
    </source>
</evidence>
<evidence type="ECO:0000313" key="4">
    <source>
        <dbReference type="EMBL" id="KAF7300492.1"/>
    </source>
</evidence>
<evidence type="ECO:0000256" key="1">
    <source>
        <dbReference type="SAM" id="MobiDB-lite"/>
    </source>
</evidence>
<proteinExistence type="predicted"/>
<dbReference type="AlphaFoldDB" id="A0A8H6SLI8"/>
<comment type="caution">
    <text evidence="4">The sequence shown here is derived from an EMBL/GenBank/DDBJ whole genome shotgun (WGS) entry which is preliminary data.</text>
</comment>
<feature type="transmembrane region" description="Helical" evidence="2">
    <location>
        <begin position="135"/>
        <end position="155"/>
    </location>
</feature>
<evidence type="ECO:0000313" key="5">
    <source>
        <dbReference type="Proteomes" id="UP000613580"/>
    </source>
</evidence>
<feature type="region of interest" description="Disordered" evidence="1">
    <location>
        <begin position="1"/>
        <end position="27"/>
    </location>
</feature>
<sequence length="323" mass="35793">MSNDTLGDAGRKSWEKQDGRDGRDEKHGGDSAIQDYLHLIGLTVLVYDHLITFGDEVRLLWRRRRTPSANWYFVVRYLGLAGNIPVAVFSFYSLPDKWCHFYHVGHQIVIIGTQLLAGVVMLLRTYALYNHKRCLLLALLAVSALLLTIVVWSIMGQQSWDVEGFPGCNIVVSETAQYHLAGAWESLFAYDALIFGLTLFKTYKTRCQVGLGSYEHIPVHALILRDGAMYFGTMALVTLGNLLTFYTASYMMQLAGPVLAGSLSTLASCTAVTLISRLLLNLHEKTDNAIFSAAQLPTDMSLSMDFVVDASRDGGEGERPVGE</sequence>
<evidence type="ECO:0000256" key="2">
    <source>
        <dbReference type="SAM" id="Phobius"/>
    </source>
</evidence>
<organism evidence="4 5">
    <name type="scientific">Mycena chlorophos</name>
    <name type="common">Agaric fungus</name>
    <name type="synonym">Agaricus chlorophos</name>
    <dbReference type="NCBI Taxonomy" id="658473"/>
    <lineage>
        <taxon>Eukaryota</taxon>
        <taxon>Fungi</taxon>
        <taxon>Dikarya</taxon>
        <taxon>Basidiomycota</taxon>
        <taxon>Agaricomycotina</taxon>
        <taxon>Agaricomycetes</taxon>
        <taxon>Agaricomycetidae</taxon>
        <taxon>Agaricales</taxon>
        <taxon>Marasmiineae</taxon>
        <taxon>Mycenaceae</taxon>
        <taxon>Mycena</taxon>
    </lineage>
</organism>
<keyword evidence="2" id="KW-1133">Transmembrane helix</keyword>
<feature type="compositionally biased region" description="Basic and acidic residues" evidence="1">
    <location>
        <begin position="9"/>
        <end position="27"/>
    </location>
</feature>
<keyword evidence="2" id="KW-0812">Transmembrane</keyword>
<keyword evidence="2" id="KW-0472">Membrane</keyword>
<feature type="transmembrane region" description="Helical" evidence="2">
    <location>
        <begin position="181"/>
        <end position="200"/>
    </location>
</feature>
<gene>
    <name evidence="4" type="ORF">HMN09_00933600</name>
</gene>
<dbReference type="EMBL" id="JACAZE010000013">
    <property type="protein sequence ID" value="KAF7300492.1"/>
    <property type="molecule type" value="Genomic_DNA"/>
</dbReference>
<name>A0A8H6SLI8_MYCCL</name>
<feature type="transmembrane region" description="Helical" evidence="2">
    <location>
        <begin position="254"/>
        <end position="275"/>
    </location>
</feature>
<protein>
    <recommendedName>
        <fullName evidence="3">DUF6533 domain-containing protein</fullName>
    </recommendedName>
</protein>
<dbReference type="OrthoDB" id="2686513at2759"/>
<accession>A0A8H6SLI8</accession>
<feature type="transmembrane region" description="Helical" evidence="2">
    <location>
        <begin position="228"/>
        <end position="248"/>
    </location>
</feature>
<dbReference type="InterPro" id="IPR045340">
    <property type="entry name" value="DUF6533"/>
</dbReference>
<dbReference type="Pfam" id="PF20151">
    <property type="entry name" value="DUF6533"/>
    <property type="match status" value="1"/>
</dbReference>